<sequence length="170" mass="19220">MKVAIIAAVAENNTIGMKNKMPWHLPGDLKYFKTVTMGKPIIMGRKTFESLGKPLPGRVNIVISRDESYYHEDIRVVHSLSDALSLAVEIATTDGVDELIVIGGAEIFRQALPQAERLYLTRVHHSFEGDAFFPDFDDSQWQESSREDKCTDETSHLTYSYLVMDRKPNS</sequence>
<dbReference type="InterPro" id="IPR012259">
    <property type="entry name" value="DHFR"/>
</dbReference>
<accession>A0AA90NXA9</accession>
<dbReference type="GO" id="GO:0070401">
    <property type="term" value="F:NADP+ binding"/>
    <property type="evidence" value="ECO:0007669"/>
    <property type="project" value="UniProtKB-ARBA"/>
</dbReference>
<dbReference type="Gene3D" id="3.40.430.10">
    <property type="entry name" value="Dihydrofolate Reductase, subunit A"/>
    <property type="match status" value="1"/>
</dbReference>
<evidence type="ECO:0000313" key="11">
    <source>
        <dbReference type="Proteomes" id="UP001178148"/>
    </source>
</evidence>
<dbReference type="InterPro" id="IPR024072">
    <property type="entry name" value="DHFR-like_dom_sf"/>
</dbReference>
<protein>
    <recommendedName>
        <fullName evidence="3 8">Dihydrofolate reductase</fullName>
        <ecNumber evidence="3 8">1.5.1.3</ecNumber>
    </recommendedName>
</protein>
<reference evidence="10 11" key="1">
    <citation type="journal article" date="2023" name="bioRxiv">
        <title>An intranuclear bacterial parasite of deep-sea mussels expresses apoptosis inhibitors acquired from its host.</title>
        <authorList>
            <person name="Gonzalez Porras M.A."/>
            <person name="Assie A."/>
            <person name="Tietjen M."/>
            <person name="Violette M."/>
            <person name="Kleiner M."/>
            <person name="Gruber-Vodicka H."/>
            <person name="Dubilier N."/>
            <person name="Leisch N."/>
        </authorList>
    </citation>
    <scope>NUCLEOTIDE SEQUENCE [LARGE SCALE GENOMIC DNA]</scope>
    <source>
        <strain evidence="10">IAP13</strain>
    </source>
</reference>
<dbReference type="GO" id="GO:0046654">
    <property type="term" value="P:tetrahydrofolate biosynthetic process"/>
    <property type="evidence" value="ECO:0007669"/>
    <property type="project" value="InterPro"/>
</dbReference>
<dbReference type="GO" id="GO:0004146">
    <property type="term" value="F:dihydrofolate reductase activity"/>
    <property type="evidence" value="ECO:0007669"/>
    <property type="project" value="UniProtKB-EC"/>
</dbReference>
<dbReference type="AlphaFoldDB" id="A0AA90NXA9"/>
<dbReference type="CDD" id="cd00209">
    <property type="entry name" value="DHFR"/>
    <property type="match status" value="1"/>
</dbReference>
<dbReference type="PANTHER" id="PTHR48069:SF3">
    <property type="entry name" value="DIHYDROFOLATE REDUCTASE"/>
    <property type="match status" value="1"/>
</dbReference>
<dbReference type="PROSITE" id="PS51330">
    <property type="entry name" value="DHFR_2"/>
    <property type="match status" value="1"/>
</dbReference>
<dbReference type="Pfam" id="PF00186">
    <property type="entry name" value="DHFR_1"/>
    <property type="match status" value="1"/>
</dbReference>
<feature type="domain" description="DHFR" evidence="9">
    <location>
        <begin position="2"/>
        <end position="166"/>
    </location>
</feature>
<comment type="pathway">
    <text evidence="1 8">Cofactor biosynthesis; tetrahydrofolate biosynthesis; 5,6,7,8-tetrahydrofolate from 7,8-dihydrofolate: step 1/1.</text>
</comment>
<comment type="function">
    <text evidence="7 8">Key enzyme in folate metabolism. Catalyzes an essential reaction for de novo glycine and purine synthesis, and for DNA precursor synthesis.</text>
</comment>
<dbReference type="PRINTS" id="PR00070">
    <property type="entry name" value="DHFR"/>
</dbReference>
<dbReference type="FunFam" id="3.40.430.10:FF:000001">
    <property type="entry name" value="Dihydrofolate reductase"/>
    <property type="match status" value="1"/>
</dbReference>
<dbReference type="PIRSF" id="PIRSF000194">
    <property type="entry name" value="DHFR"/>
    <property type="match status" value="1"/>
</dbReference>
<organism evidence="10 11">
    <name type="scientific">Candidatus Endonucleibacter bathymodioli</name>
    <dbReference type="NCBI Taxonomy" id="539814"/>
    <lineage>
        <taxon>Bacteria</taxon>
        <taxon>Pseudomonadati</taxon>
        <taxon>Pseudomonadota</taxon>
        <taxon>Gammaproteobacteria</taxon>
        <taxon>Oceanospirillales</taxon>
        <taxon>Endozoicomonadaceae</taxon>
        <taxon>Candidatus Endonucleibacter</taxon>
    </lineage>
</organism>
<dbReference type="InterPro" id="IPR001796">
    <property type="entry name" value="DHFR_dom"/>
</dbReference>
<dbReference type="EMBL" id="JASXSV010000004">
    <property type="protein sequence ID" value="MDP0588366.1"/>
    <property type="molecule type" value="Genomic_DNA"/>
</dbReference>
<evidence type="ECO:0000256" key="7">
    <source>
        <dbReference type="ARBA" id="ARBA00025067"/>
    </source>
</evidence>
<dbReference type="GO" id="GO:0046452">
    <property type="term" value="P:dihydrofolate metabolic process"/>
    <property type="evidence" value="ECO:0007669"/>
    <property type="project" value="TreeGrafter"/>
</dbReference>
<comment type="catalytic activity">
    <reaction evidence="8">
        <text>(6S)-5,6,7,8-tetrahydrofolate + NADP(+) = 7,8-dihydrofolate + NADPH + H(+)</text>
        <dbReference type="Rhea" id="RHEA:15009"/>
        <dbReference type="ChEBI" id="CHEBI:15378"/>
        <dbReference type="ChEBI" id="CHEBI:57451"/>
        <dbReference type="ChEBI" id="CHEBI:57453"/>
        <dbReference type="ChEBI" id="CHEBI:57783"/>
        <dbReference type="ChEBI" id="CHEBI:58349"/>
        <dbReference type="EC" id="1.5.1.3"/>
    </reaction>
</comment>
<dbReference type="GO" id="GO:0046655">
    <property type="term" value="P:folic acid metabolic process"/>
    <property type="evidence" value="ECO:0007669"/>
    <property type="project" value="TreeGrafter"/>
</dbReference>
<dbReference type="GO" id="GO:0006730">
    <property type="term" value="P:one-carbon metabolic process"/>
    <property type="evidence" value="ECO:0007669"/>
    <property type="project" value="UniProtKB-KW"/>
</dbReference>
<proteinExistence type="inferred from homology"/>
<evidence type="ECO:0000256" key="2">
    <source>
        <dbReference type="ARBA" id="ARBA00009539"/>
    </source>
</evidence>
<evidence type="ECO:0000256" key="8">
    <source>
        <dbReference type="PIRNR" id="PIRNR000194"/>
    </source>
</evidence>
<gene>
    <name evidence="10" type="ORF">QS748_03895</name>
</gene>
<dbReference type="Proteomes" id="UP001178148">
    <property type="component" value="Unassembled WGS sequence"/>
</dbReference>
<keyword evidence="6 8" id="KW-0560">Oxidoreductase</keyword>
<evidence type="ECO:0000256" key="3">
    <source>
        <dbReference type="ARBA" id="ARBA00012856"/>
    </source>
</evidence>
<evidence type="ECO:0000256" key="6">
    <source>
        <dbReference type="ARBA" id="ARBA00023002"/>
    </source>
</evidence>
<keyword evidence="11" id="KW-1185">Reference proteome</keyword>
<keyword evidence="4 8" id="KW-0554">One-carbon metabolism</keyword>
<dbReference type="GO" id="GO:0005829">
    <property type="term" value="C:cytosol"/>
    <property type="evidence" value="ECO:0007669"/>
    <property type="project" value="TreeGrafter"/>
</dbReference>
<dbReference type="EC" id="1.5.1.3" evidence="3 8"/>
<dbReference type="SUPFAM" id="SSF53597">
    <property type="entry name" value="Dihydrofolate reductase-like"/>
    <property type="match status" value="1"/>
</dbReference>
<evidence type="ECO:0000256" key="4">
    <source>
        <dbReference type="ARBA" id="ARBA00022563"/>
    </source>
</evidence>
<comment type="caution">
    <text evidence="10">The sequence shown here is derived from an EMBL/GenBank/DDBJ whole genome shotgun (WGS) entry which is preliminary data.</text>
</comment>
<evidence type="ECO:0000313" key="10">
    <source>
        <dbReference type="EMBL" id="MDP0588366.1"/>
    </source>
</evidence>
<comment type="similarity">
    <text evidence="2 8">Belongs to the dihydrofolate reductase family.</text>
</comment>
<evidence type="ECO:0000259" key="9">
    <source>
        <dbReference type="PROSITE" id="PS51330"/>
    </source>
</evidence>
<name>A0AA90NXA9_9GAMM</name>
<evidence type="ECO:0000256" key="5">
    <source>
        <dbReference type="ARBA" id="ARBA00022857"/>
    </source>
</evidence>
<dbReference type="PANTHER" id="PTHR48069">
    <property type="entry name" value="DIHYDROFOLATE REDUCTASE"/>
    <property type="match status" value="1"/>
</dbReference>
<evidence type="ECO:0000256" key="1">
    <source>
        <dbReference type="ARBA" id="ARBA00004903"/>
    </source>
</evidence>
<keyword evidence="5 8" id="KW-0521">NADP</keyword>